<dbReference type="RefSeq" id="XP_003059981.1">
    <property type="nucleotide sequence ID" value="XM_003059935.1"/>
</dbReference>
<gene>
    <name evidence="5" type="ORF">MICPUCDRAFT_71059</name>
</gene>
<dbReference type="InterPro" id="IPR014876">
    <property type="entry name" value="DEK_C"/>
</dbReference>
<feature type="region of interest" description="Disordered" evidence="3">
    <location>
        <begin position="899"/>
        <end position="935"/>
    </location>
</feature>
<feature type="region of interest" description="Disordered" evidence="3">
    <location>
        <begin position="1735"/>
        <end position="1783"/>
    </location>
</feature>
<feature type="domain" description="DEK-C" evidence="4">
    <location>
        <begin position="1787"/>
        <end position="1842"/>
    </location>
</feature>
<dbReference type="OrthoDB" id="547029at2759"/>
<evidence type="ECO:0000256" key="1">
    <source>
        <dbReference type="PROSITE-ProRule" id="PRU00221"/>
    </source>
</evidence>
<keyword evidence="1" id="KW-0853">WD repeat</keyword>
<keyword evidence="6" id="KW-1185">Reference proteome</keyword>
<evidence type="ECO:0000313" key="5">
    <source>
        <dbReference type="EMBL" id="EEH55933.1"/>
    </source>
</evidence>
<dbReference type="SUPFAM" id="SSF109715">
    <property type="entry name" value="DEK C-terminal domain"/>
    <property type="match status" value="2"/>
</dbReference>
<evidence type="ECO:0000256" key="3">
    <source>
        <dbReference type="SAM" id="MobiDB-lite"/>
    </source>
</evidence>
<feature type="coiled-coil region" evidence="2">
    <location>
        <begin position="150"/>
        <end position="177"/>
    </location>
</feature>
<feature type="region of interest" description="Disordered" evidence="3">
    <location>
        <begin position="1563"/>
        <end position="1588"/>
    </location>
</feature>
<evidence type="ECO:0000259" key="4">
    <source>
        <dbReference type="PROSITE" id="PS51998"/>
    </source>
</evidence>
<evidence type="ECO:0000313" key="6">
    <source>
        <dbReference type="Proteomes" id="UP000001876"/>
    </source>
</evidence>
<evidence type="ECO:0000256" key="2">
    <source>
        <dbReference type="SAM" id="Coils"/>
    </source>
</evidence>
<dbReference type="GeneID" id="9685134"/>
<sequence>MSDPLKDNTNTTRDKYDGKWHTEAERERGLAELDDAVRETWRERDATLLELKKMRQTAEDRNKARADVVRAALVDTPALAKALEERGVLASDVELGALASQMTQVRLPTIDDASEDPTARAMARENVSTRRASALRDLYATRRGALAATMGELAAKKKALEKRRVELLREGDRLSERERLQKKYWYEKKKEEELGMYWKDFENASGSSSEDGEESESESESESEEDGSVDGRDPDDLLADIKPFLLPPREEGDGDGAPTRTREELTEQLKRELAGGKAATKMRLLQMKIAHAKVAAQSKYAKRSVAADPLAPKPSKKELRAMRAHTPLDANYAGKTVFRFCRELVESIAMGAAHACATRPTERSVAMERKLWRKKEPLVIQTICRQLADTLTLEVTREEAFGVAYEIEAVHAMSAGMVVKAIASGVIHRLRGEQEALEKGGAKVVRKKRRKKKRGFFARVFGDSVDTAERKYAEIQRRVAESSRQSELDKVAAFEGYGGEEEEGLTSSSDEEEGSFMHETQTERRAMASVLTEMQRRRPPGYIYRHTQPLRDVSPPREPQPVRVQRESDSDDSTSSDGSSSEEDVERVEDEASLRELAAADAEQAARRQPPPRSGIARLGTLVEPPPPSMTHRNASTRERAYWNDVALEEWYGGGALAVKKGHVTAVAASPGHALSVAAGSSTGNITVWRFGGPNDGISAWEASSGSESEDEFGNKIKRTKEERGRARNERARIKMLIKMGKLDQATVDEEKRKALEKKMLQRKKNEEKNKKKTAASANKFLVKTDDANSKKSTSLKFEGAAAEQKVVGHVVQPVVTGAAKCRPLADAEVIEEMTAANASEPALIATAIVGLAWSADASQLCTAERGGCSRMWTVADRGKETTRGRAAPLAESLALAPANHVSSSPLPETEIVKGSSSSESEEDKRDSRGKKKKKKKVVVVTEKAVIEKAKKAKEALDAAAARAEARDRWRPDAKILTTFFPAFTMAGRQPYALFARPNGDIVRASPSATPAAISAVAPVDKSHGKSARDIFNFRGQKAWSGGNPFGRHLTYMKKSRSHGVPGYGETSSDESDDSDEEARRFIEGDDDDEIDENKLENAFNETNEDDTFAETLGMETVLSVAENYAAGAGSFMAKVEKKRLLAPLKPPQYPGELGVEAMKKAKEAGLTEPPEAYTQDLYRGHQSPVVYLSTLPDSQAMLSIDVDGVVCLWSAFQGGHARSGFGWYSPLGQWRLPTEVTAHVPSTMRVQCYPGGERGGYDDGGRDVYDTHTAWMTSYEKGRGARNVIEVPKMTDWMEADLQAEEAAEYRGGLGDRASEDGSIGADSGDIDKAADSAAGSDSDEDGGGGGGKKEARAKRADGSGKAKDRETREYFVSTYDDKGVLQTRYRQHHVTRRAVAPVVGACIATDGGIPDLVVIRRVSGLPAAALRAGGINAAKSSIPYFTAHCYSLDTMKPTVPRMDLPNPFVPPRGKGPDAAGAAAARRTNRRATLEEAKEAAKGWHDVAPYPFALAAATPVLGSEHLVVPIGITHIGIFSFATGFMVRDFDLPGVPNGERIAIMTMMNNPNPGGGTGGSRQATSASTKGPPPTMVRQLLAVATAGSVTAGKQVRIYAIDEGAAQVIRVAALKNEVTRSLGGYELRELPELPSSESSESEREEDEENAGGEEESEEEVVKTRASDKDIRDGVYDILWRDGVDAVSLKKIREELELKYEPLTERKATIKLYVDAFVRKPPPKPRQKIVLPPPGTHKIGRRKSSKKAPAPAAEKAPAAKRAGVQRALTEKEKKMPSDFEIKLGVTEILEKSEQESVSMRKIREQLEARYQTSLADKKAVMKAAVDAYYD</sequence>
<feature type="region of interest" description="Disordered" evidence="3">
    <location>
        <begin position="1311"/>
        <end position="1367"/>
    </location>
</feature>
<feature type="region of interest" description="Disordered" evidence="3">
    <location>
        <begin position="534"/>
        <end position="634"/>
    </location>
</feature>
<feature type="repeat" description="WD" evidence="1">
    <location>
        <begin position="1179"/>
        <end position="1211"/>
    </location>
</feature>
<dbReference type="KEGG" id="mpp:MICPUCDRAFT_71059"/>
<name>C1MWT9_MICPC</name>
<dbReference type="InterPro" id="IPR036322">
    <property type="entry name" value="WD40_repeat_dom_sf"/>
</dbReference>
<feature type="region of interest" description="Disordered" evidence="3">
    <location>
        <begin position="495"/>
        <end position="521"/>
    </location>
</feature>
<feature type="compositionally biased region" description="Basic and acidic residues" evidence="3">
    <location>
        <begin position="1349"/>
        <end position="1367"/>
    </location>
</feature>
<dbReference type="OMA" id="IGITHIG"/>
<dbReference type="Pfam" id="PF08766">
    <property type="entry name" value="DEK_C"/>
    <property type="match status" value="2"/>
</dbReference>
<feature type="region of interest" description="Disordered" evidence="3">
    <location>
        <begin position="1057"/>
        <end position="1079"/>
    </location>
</feature>
<dbReference type="Gene3D" id="1.10.10.60">
    <property type="entry name" value="Homeodomain-like"/>
    <property type="match status" value="1"/>
</dbReference>
<feature type="compositionally biased region" description="Acidic residues" evidence="3">
    <location>
        <begin position="498"/>
        <end position="514"/>
    </location>
</feature>
<protein>
    <submittedName>
        <fullName evidence="5">Predicted protein</fullName>
    </submittedName>
</protein>
<reference evidence="5 6" key="1">
    <citation type="journal article" date="2009" name="Science">
        <title>Green evolution and dynamic adaptations revealed by genomes of the marine picoeukaryotes Micromonas.</title>
        <authorList>
            <person name="Worden A.Z."/>
            <person name="Lee J.H."/>
            <person name="Mock T."/>
            <person name="Rouze P."/>
            <person name="Simmons M.P."/>
            <person name="Aerts A.L."/>
            <person name="Allen A.E."/>
            <person name="Cuvelier M.L."/>
            <person name="Derelle E."/>
            <person name="Everett M.V."/>
            <person name="Foulon E."/>
            <person name="Grimwood J."/>
            <person name="Gundlach H."/>
            <person name="Henrissat B."/>
            <person name="Napoli C."/>
            <person name="McDonald S.M."/>
            <person name="Parker M.S."/>
            <person name="Rombauts S."/>
            <person name="Salamov A."/>
            <person name="Von Dassow P."/>
            <person name="Badger J.H."/>
            <person name="Coutinho P.M."/>
            <person name="Demir E."/>
            <person name="Dubchak I."/>
            <person name="Gentemann C."/>
            <person name="Eikrem W."/>
            <person name="Gready J.E."/>
            <person name="John U."/>
            <person name="Lanier W."/>
            <person name="Lindquist E.A."/>
            <person name="Lucas S."/>
            <person name="Mayer K.F."/>
            <person name="Moreau H."/>
            <person name="Not F."/>
            <person name="Otillar R."/>
            <person name="Panaud O."/>
            <person name="Pangilinan J."/>
            <person name="Paulsen I."/>
            <person name="Piegu B."/>
            <person name="Poliakov A."/>
            <person name="Robbens S."/>
            <person name="Schmutz J."/>
            <person name="Toulza E."/>
            <person name="Wyss T."/>
            <person name="Zelensky A."/>
            <person name="Zhou K."/>
            <person name="Armbrust E.V."/>
            <person name="Bhattacharya D."/>
            <person name="Goodenough U.W."/>
            <person name="Van de Peer Y."/>
            <person name="Grigoriev I.V."/>
        </authorList>
    </citation>
    <scope>NUCLEOTIDE SEQUENCE [LARGE SCALE GENOMIC DNA]</scope>
    <source>
        <strain evidence="5 6">CCMP1545</strain>
    </source>
</reference>
<dbReference type="InterPro" id="IPR001680">
    <property type="entry name" value="WD40_rpt"/>
</dbReference>
<dbReference type="Proteomes" id="UP000001876">
    <property type="component" value="Unassembled WGS sequence"/>
</dbReference>
<organism evidence="6">
    <name type="scientific">Micromonas pusilla (strain CCMP1545)</name>
    <name type="common">Picoplanktonic green alga</name>
    <dbReference type="NCBI Taxonomy" id="564608"/>
    <lineage>
        <taxon>Eukaryota</taxon>
        <taxon>Viridiplantae</taxon>
        <taxon>Chlorophyta</taxon>
        <taxon>Mamiellophyceae</taxon>
        <taxon>Mamiellales</taxon>
        <taxon>Mamiellaceae</taxon>
        <taxon>Micromonas</taxon>
    </lineage>
</organism>
<feature type="compositionally biased region" description="Acidic residues" evidence="3">
    <location>
        <begin position="210"/>
        <end position="228"/>
    </location>
</feature>
<feature type="compositionally biased region" description="Acidic residues" evidence="3">
    <location>
        <begin position="1655"/>
        <end position="1671"/>
    </location>
</feature>
<proteinExistence type="predicted"/>
<dbReference type="SUPFAM" id="SSF50978">
    <property type="entry name" value="WD40 repeat-like"/>
    <property type="match status" value="1"/>
</dbReference>
<feature type="compositionally biased region" description="Acidic residues" evidence="3">
    <location>
        <begin position="1068"/>
        <end position="1077"/>
    </location>
</feature>
<dbReference type="SMART" id="SM00320">
    <property type="entry name" value="WD40"/>
    <property type="match status" value="3"/>
</dbReference>
<feature type="region of interest" description="Disordered" evidence="3">
    <location>
        <begin position="202"/>
        <end position="262"/>
    </location>
</feature>
<dbReference type="PROSITE" id="PS50082">
    <property type="entry name" value="WD_REPEATS_2"/>
    <property type="match status" value="1"/>
</dbReference>
<feature type="region of interest" description="Disordered" evidence="3">
    <location>
        <begin position="1"/>
        <end position="22"/>
    </location>
</feature>
<accession>C1MWT9</accession>
<keyword evidence="2" id="KW-0175">Coiled coil</keyword>
<dbReference type="EMBL" id="GG663741">
    <property type="protein sequence ID" value="EEH55933.1"/>
    <property type="molecule type" value="Genomic_DNA"/>
</dbReference>
<dbReference type="PROSITE" id="PS51998">
    <property type="entry name" value="DEK_C"/>
    <property type="match status" value="1"/>
</dbReference>
<feature type="compositionally biased region" description="Low complexity" evidence="3">
    <location>
        <begin position="1759"/>
        <end position="1774"/>
    </location>
</feature>
<feature type="compositionally biased region" description="Acidic residues" evidence="3">
    <location>
        <begin position="569"/>
        <end position="591"/>
    </location>
</feature>
<feature type="region of interest" description="Disordered" evidence="3">
    <location>
        <begin position="1639"/>
        <end position="1679"/>
    </location>
</feature>